<dbReference type="PATRIC" id="fig|1107311.5.peg.2450"/>
<reference evidence="3" key="1">
    <citation type="submission" date="2013-09" db="EMBL/GenBank/DDBJ databases">
        <authorList>
            <person name="Zeng Z."/>
            <person name="Chen C."/>
        </authorList>
    </citation>
    <scope>NUCLEOTIDE SEQUENCE [LARGE SCALE GENOMIC DNA]</scope>
    <source>
        <strain evidence="3">DK69</strain>
    </source>
</reference>
<dbReference type="Proteomes" id="UP000030149">
    <property type="component" value="Unassembled WGS sequence"/>
</dbReference>
<gene>
    <name evidence="2" type="ORF">Q767_06290</name>
</gene>
<dbReference type="AlphaFoldDB" id="A0A0A2MY02"/>
<evidence type="ECO:0000256" key="1">
    <source>
        <dbReference type="SAM" id="SignalP"/>
    </source>
</evidence>
<keyword evidence="3" id="KW-1185">Reference proteome</keyword>
<feature type="signal peptide" evidence="1">
    <location>
        <begin position="1"/>
        <end position="19"/>
    </location>
</feature>
<sequence length="322" mass="37233">MFKKIFFLMALFLVPELYAQEKFIVVKDSVTNETLPYTSIDFQNGYGLFTDENGKAVLNNDMPNKIKITYVGYASKIVSVDKLIGNQILLRPEVNMLNEVKISASRKEVKKQKKLVVKPSLHDNIDEMYWSSIGQQFAFYVPSEKANGILKSVTIPLIVKDLYQGITESSFEDNPYGTMVRFEFMRNSNMLPNTKLYDYEKIFVIQSDKISKKIEVGFEESIPIPDEGFFVVMTVIGKTDIKGEYVPELPFVVNDRHGEKKKSMKIILPNYPLVELSKRQLMLVRNLFSDTPKWNRIERPMVYKKDKKYPPYTIGIGYVISY</sequence>
<feature type="chain" id="PRO_5002003661" description="TonB-dependent receptor" evidence="1">
    <location>
        <begin position="20"/>
        <end position="322"/>
    </location>
</feature>
<accession>A0A0A2MY02</accession>
<evidence type="ECO:0000313" key="3">
    <source>
        <dbReference type="Proteomes" id="UP000030149"/>
    </source>
</evidence>
<keyword evidence="1" id="KW-0732">Signal</keyword>
<proteinExistence type="predicted"/>
<name>A0A0A2MY02_9FLAO</name>
<protein>
    <recommendedName>
        <fullName evidence="4">TonB-dependent receptor</fullName>
    </recommendedName>
</protein>
<dbReference type="EMBL" id="JRLZ01000004">
    <property type="protein sequence ID" value="KGO96506.1"/>
    <property type="molecule type" value="Genomic_DNA"/>
</dbReference>
<dbReference type="eggNOG" id="ENOG502Z80W">
    <property type="taxonomic scope" value="Bacteria"/>
</dbReference>
<evidence type="ECO:0008006" key="4">
    <source>
        <dbReference type="Google" id="ProtNLM"/>
    </source>
</evidence>
<reference evidence="2 3" key="2">
    <citation type="journal article" date="2015" name="Stand. Genomic Sci.">
        <title>High quality draft genomic sequence of Flavobacterium enshiense DK69(T) and comparison among Flavobacterium genomes.</title>
        <authorList>
            <person name="Zeng Z."/>
            <person name="Chen C."/>
            <person name="Du H."/>
            <person name="Wang G."/>
            <person name="Li M."/>
        </authorList>
    </citation>
    <scope>NUCLEOTIDE SEQUENCE [LARGE SCALE GENOMIC DNA]</scope>
    <source>
        <strain evidence="2 3">DK69</strain>
    </source>
</reference>
<evidence type="ECO:0000313" key="2">
    <source>
        <dbReference type="EMBL" id="KGO96506.1"/>
    </source>
</evidence>
<dbReference type="STRING" id="1107311.Q767_06290"/>
<comment type="caution">
    <text evidence="2">The sequence shown here is derived from an EMBL/GenBank/DDBJ whole genome shotgun (WGS) entry which is preliminary data.</text>
</comment>
<organism evidence="2 3">
    <name type="scientific">Flavobacterium enshiense DK69</name>
    <dbReference type="NCBI Taxonomy" id="1107311"/>
    <lineage>
        <taxon>Bacteria</taxon>
        <taxon>Pseudomonadati</taxon>
        <taxon>Bacteroidota</taxon>
        <taxon>Flavobacteriia</taxon>
        <taxon>Flavobacteriales</taxon>
        <taxon>Flavobacteriaceae</taxon>
        <taxon>Flavobacterium</taxon>
    </lineage>
</organism>